<gene>
    <name evidence="3" type="ORF">BKA59DRAFT_500854</name>
</gene>
<protein>
    <recommendedName>
        <fullName evidence="2">TauD/TfdA-like domain-containing protein</fullName>
    </recommendedName>
</protein>
<keyword evidence="1" id="KW-0560">Oxidoreductase</keyword>
<dbReference type="SUPFAM" id="SSF51197">
    <property type="entry name" value="Clavaminate synthase-like"/>
    <property type="match status" value="1"/>
</dbReference>
<evidence type="ECO:0000313" key="3">
    <source>
        <dbReference type="EMBL" id="KAH7245244.1"/>
    </source>
</evidence>
<comment type="caution">
    <text evidence="3">The sequence shown here is derived from an EMBL/GenBank/DDBJ whole genome shotgun (WGS) entry which is preliminary data.</text>
</comment>
<evidence type="ECO:0000256" key="1">
    <source>
        <dbReference type="ARBA" id="ARBA00023002"/>
    </source>
</evidence>
<dbReference type="Pfam" id="PF02668">
    <property type="entry name" value="TauD"/>
    <property type="match status" value="1"/>
</dbReference>
<dbReference type="OrthoDB" id="10047078at2759"/>
<evidence type="ECO:0000259" key="2">
    <source>
        <dbReference type="Pfam" id="PF02668"/>
    </source>
</evidence>
<dbReference type="AlphaFoldDB" id="A0A8K0RZT8"/>
<accession>A0A8K0RZT8</accession>
<dbReference type="GO" id="GO:0016491">
    <property type="term" value="F:oxidoreductase activity"/>
    <property type="evidence" value="ECO:0007669"/>
    <property type="project" value="UniProtKB-KW"/>
</dbReference>
<proteinExistence type="predicted"/>
<dbReference type="Gene3D" id="3.60.130.10">
    <property type="entry name" value="Clavaminate synthase-like"/>
    <property type="match status" value="1"/>
</dbReference>
<dbReference type="PANTHER" id="PTHR43845">
    <property type="entry name" value="BLR5969 PROTEIN"/>
    <property type="match status" value="1"/>
</dbReference>
<evidence type="ECO:0000313" key="4">
    <source>
        <dbReference type="Proteomes" id="UP000813427"/>
    </source>
</evidence>
<dbReference type="InterPro" id="IPR042098">
    <property type="entry name" value="TauD-like_sf"/>
</dbReference>
<reference evidence="3" key="1">
    <citation type="journal article" date="2021" name="Nat. Commun.">
        <title>Genetic determinants of endophytism in the Arabidopsis root mycobiome.</title>
        <authorList>
            <person name="Mesny F."/>
            <person name="Miyauchi S."/>
            <person name="Thiergart T."/>
            <person name="Pickel B."/>
            <person name="Atanasova L."/>
            <person name="Karlsson M."/>
            <person name="Huettel B."/>
            <person name="Barry K.W."/>
            <person name="Haridas S."/>
            <person name="Chen C."/>
            <person name="Bauer D."/>
            <person name="Andreopoulos W."/>
            <person name="Pangilinan J."/>
            <person name="LaButti K."/>
            <person name="Riley R."/>
            <person name="Lipzen A."/>
            <person name="Clum A."/>
            <person name="Drula E."/>
            <person name="Henrissat B."/>
            <person name="Kohler A."/>
            <person name="Grigoriev I.V."/>
            <person name="Martin F.M."/>
            <person name="Hacquard S."/>
        </authorList>
    </citation>
    <scope>NUCLEOTIDE SEQUENCE</scope>
    <source>
        <strain evidence="3">MPI-SDFR-AT-0068</strain>
    </source>
</reference>
<dbReference type="PANTHER" id="PTHR43845:SF1">
    <property type="entry name" value="BLR5969 PROTEIN"/>
    <property type="match status" value="1"/>
</dbReference>
<dbReference type="Proteomes" id="UP000813427">
    <property type="component" value="Unassembled WGS sequence"/>
</dbReference>
<dbReference type="EMBL" id="JAGPXF010000004">
    <property type="protein sequence ID" value="KAH7245244.1"/>
    <property type="molecule type" value="Genomic_DNA"/>
</dbReference>
<name>A0A8K0RZT8_9HYPO</name>
<feature type="domain" description="TauD/TfdA-like" evidence="2">
    <location>
        <begin position="107"/>
        <end position="289"/>
    </location>
</feature>
<dbReference type="Gene3D" id="3.40.50.12780">
    <property type="entry name" value="N-terminal domain of ligase-like"/>
    <property type="match status" value="1"/>
</dbReference>
<sequence length="758" mass="85701">MAWLSAPKHIVFWSPIIGKPDVPSSDAISSSNLKNIQVPDISLAEHIDHVQTVSKYLERSGMLKITLGFADEESNYLTRLILGLHQHSGHKLPISHSATRGWFWDVRPSKDKFQARTHRARSETMSEFPWHTDCSYEDPPPRYFALQVLQHDRFGGGTLSIMNVQKLCGFLSSEILSSLAAPEYRMTIPPEFIKNSSKAYITGSILSLTPSSQLPVMRFREDILTPLTDRAARALEELKGIFRNEEIQARAILHLRASDLPKGSIILIDNRRWLHSRNDIKDPERHLRRECRKHEICFKLRSSSYFTMPSLLGYSLQEILAVARIHPFYSDVEYPPDRNTVETVTKQAASSSLPDLRSLPLLWKTDLLRLVKDHSRDNTYRHSVYTSVTGGGSGSQTLFFATDVFENRVHRANFGRLLRNTGVIKDDDWVLSTHWGGHLYRSLDLTCEIVENAGASVLAAGSTMPVSKVVNLLQDFQVNVLAGDSSQVISIVQHISTLPSSERYKIKLNKIIYTSESLTAAQRKHVYTILGCVKICSMAGSSEAGPFGVSNPDLTEVDPAADYADFIFDTRMNIFEILPLSCTQMSGLAPLSEGEKGMIAQTSLARLRNPLVRYMTGDIGSLHPLSAKAHAHIPKDEWPYMRVLRLYGRDRRFSFDWDGAYFDFGVLGEVMQQDDLGILQWQVILDRTESSPESLLEIRLLCCQDPVYREAAIDQLRYFFDVTGGNEHRFRVVFVEGLDGFELSETGRKVVKFVNRFD</sequence>
<dbReference type="SUPFAM" id="SSF56801">
    <property type="entry name" value="Acetyl-CoA synthetase-like"/>
    <property type="match status" value="1"/>
</dbReference>
<dbReference type="InterPro" id="IPR042099">
    <property type="entry name" value="ANL_N_sf"/>
</dbReference>
<organism evidence="3 4">
    <name type="scientific">Fusarium tricinctum</name>
    <dbReference type="NCBI Taxonomy" id="61284"/>
    <lineage>
        <taxon>Eukaryota</taxon>
        <taxon>Fungi</taxon>
        <taxon>Dikarya</taxon>
        <taxon>Ascomycota</taxon>
        <taxon>Pezizomycotina</taxon>
        <taxon>Sordariomycetes</taxon>
        <taxon>Hypocreomycetidae</taxon>
        <taxon>Hypocreales</taxon>
        <taxon>Nectriaceae</taxon>
        <taxon>Fusarium</taxon>
        <taxon>Fusarium tricinctum species complex</taxon>
    </lineage>
</organism>
<keyword evidence="4" id="KW-1185">Reference proteome</keyword>
<dbReference type="InterPro" id="IPR003819">
    <property type="entry name" value="TauD/TfdA-like"/>
</dbReference>